<dbReference type="InterPro" id="IPR026669">
    <property type="entry name" value="Arsenite_MeTrfase-like"/>
</dbReference>
<evidence type="ECO:0000256" key="4">
    <source>
        <dbReference type="ARBA" id="ARBA00034521"/>
    </source>
</evidence>
<evidence type="ECO:0000256" key="1">
    <source>
        <dbReference type="ARBA" id="ARBA00022679"/>
    </source>
</evidence>
<evidence type="ECO:0000313" key="10">
    <source>
        <dbReference type="EMBL" id="PVD35864.1"/>
    </source>
</evidence>
<comment type="catalytic activity">
    <reaction evidence="8">
        <text>arsenic triglutathione + 3 [thioredoxin]-dithiol + 3 S-adenosyl-L-methionine = trimethylarsine + 3 [thioredoxin]-disulfide + 3 glutathione + 3 S-adenosyl-L-homocysteine + 3 H(+)</text>
        <dbReference type="Rhea" id="RHEA:69432"/>
        <dbReference type="Rhea" id="RHEA-COMP:10698"/>
        <dbReference type="Rhea" id="RHEA-COMP:10700"/>
        <dbReference type="ChEBI" id="CHEBI:15378"/>
        <dbReference type="ChEBI" id="CHEBI:27130"/>
        <dbReference type="ChEBI" id="CHEBI:29950"/>
        <dbReference type="ChEBI" id="CHEBI:50058"/>
        <dbReference type="ChEBI" id="CHEBI:57856"/>
        <dbReference type="ChEBI" id="CHEBI:57925"/>
        <dbReference type="ChEBI" id="CHEBI:59789"/>
        <dbReference type="ChEBI" id="CHEBI:183640"/>
        <dbReference type="EC" id="2.1.1.137"/>
    </reaction>
</comment>
<evidence type="ECO:0000256" key="8">
    <source>
        <dbReference type="ARBA" id="ARBA00048428"/>
    </source>
</evidence>
<evidence type="ECO:0000256" key="2">
    <source>
        <dbReference type="ARBA" id="ARBA00022691"/>
    </source>
</evidence>
<dbReference type="Pfam" id="PF13847">
    <property type="entry name" value="Methyltransf_31"/>
    <property type="match status" value="1"/>
</dbReference>
<comment type="caution">
    <text evidence="10">The sequence shown here is derived from an EMBL/GenBank/DDBJ whole genome shotgun (WGS) entry which is preliminary data.</text>
</comment>
<keyword evidence="1" id="KW-0808">Transferase</keyword>
<evidence type="ECO:0000256" key="3">
    <source>
        <dbReference type="ARBA" id="ARBA00034487"/>
    </source>
</evidence>
<dbReference type="SUPFAM" id="SSF53335">
    <property type="entry name" value="S-adenosyl-L-methionine-dependent methyltransferases"/>
    <property type="match status" value="1"/>
</dbReference>
<protein>
    <recommendedName>
        <fullName evidence="5">Arsenite methyltransferase</fullName>
        <ecNumber evidence="4">2.1.1.137</ecNumber>
    </recommendedName>
</protein>
<dbReference type="EMBL" id="PZQS01000002">
    <property type="protein sequence ID" value="PVD35864.1"/>
    <property type="molecule type" value="Genomic_DNA"/>
</dbReference>
<keyword evidence="11" id="KW-1185">Reference proteome</keyword>
<feature type="domain" description="Methyltransferase" evidence="9">
    <location>
        <begin position="63"/>
        <end position="194"/>
    </location>
</feature>
<dbReference type="Gene3D" id="3.40.50.150">
    <property type="entry name" value="Vaccinia Virus protein VP39"/>
    <property type="match status" value="1"/>
</dbReference>
<keyword evidence="2" id="KW-0949">S-adenosyl-L-methionine</keyword>
<dbReference type="OrthoDB" id="8300214at2759"/>
<evidence type="ECO:0000259" key="9">
    <source>
        <dbReference type="Pfam" id="PF13847"/>
    </source>
</evidence>
<dbReference type="STRING" id="400727.A0A2T7PR12"/>
<gene>
    <name evidence="10" type="ORF">C0Q70_02833</name>
</gene>
<evidence type="ECO:0000256" key="7">
    <source>
        <dbReference type="ARBA" id="ARBA00047943"/>
    </source>
</evidence>
<evidence type="ECO:0000256" key="5">
    <source>
        <dbReference type="ARBA" id="ARBA00034545"/>
    </source>
</evidence>
<proteinExistence type="inferred from homology"/>
<comment type="catalytic activity">
    <reaction evidence="7">
        <text>arsenic triglutathione + 2 [thioredoxin]-dithiol + 2 S-adenosyl-L-methionine + H2O = dimethylarsinous acid + 2 [thioredoxin]-disulfide + 3 glutathione + 2 S-adenosyl-L-homocysteine + 2 H(+)</text>
        <dbReference type="Rhea" id="RHEA:69464"/>
        <dbReference type="Rhea" id="RHEA-COMP:10698"/>
        <dbReference type="Rhea" id="RHEA-COMP:10700"/>
        <dbReference type="ChEBI" id="CHEBI:15377"/>
        <dbReference type="ChEBI" id="CHEBI:15378"/>
        <dbReference type="ChEBI" id="CHEBI:23808"/>
        <dbReference type="ChEBI" id="CHEBI:29950"/>
        <dbReference type="ChEBI" id="CHEBI:50058"/>
        <dbReference type="ChEBI" id="CHEBI:57856"/>
        <dbReference type="ChEBI" id="CHEBI:57925"/>
        <dbReference type="ChEBI" id="CHEBI:59789"/>
        <dbReference type="ChEBI" id="CHEBI:183640"/>
        <dbReference type="EC" id="2.1.1.137"/>
    </reaction>
</comment>
<dbReference type="CDD" id="cd02440">
    <property type="entry name" value="AdoMet_MTases"/>
    <property type="match status" value="1"/>
</dbReference>
<dbReference type="GO" id="GO:0030791">
    <property type="term" value="F:arsenite methyltransferase activity"/>
    <property type="evidence" value="ECO:0007669"/>
    <property type="project" value="UniProtKB-EC"/>
</dbReference>
<accession>A0A2T7PR12</accession>
<dbReference type="Gene3D" id="3.40.5.100">
    <property type="match status" value="1"/>
</dbReference>
<evidence type="ECO:0000256" key="6">
    <source>
        <dbReference type="ARBA" id="ARBA00047941"/>
    </source>
</evidence>
<dbReference type="PANTHER" id="PTHR43675:SF8">
    <property type="entry name" value="ARSENITE METHYLTRANSFERASE"/>
    <property type="match status" value="1"/>
</dbReference>
<evidence type="ECO:0000313" key="11">
    <source>
        <dbReference type="Proteomes" id="UP000245119"/>
    </source>
</evidence>
<dbReference type="AlphaFoldDB" id="A0A2T7PR12"/>
<name>A0A2T7PR12_POMCA</name>
<dbReference type="Proteomes" id="UP000245119">
    <property type="component" value="Linkage Group LG2"/>
</dbReference>
<reference evidence="10 11" key="1">
    <citation type="submission" date="2018-04" db="EMBL/GenBank/DDBJ databases">
        <title>The genome of golden apple snail Pomacea canaliculata provides insight into stress tolerance and invasive adaptation.</title>
        <authorList>
            <person name="Liu C."/>
            <person name="Liu B."/>
            <person name="Ren Y."/>
            <person name="Zhang Y."/>
            <person name="Wang H."/>
            <person name="Li S."/>
            <person name="Jiang F."/>
            <person name="Yin L."/>
            <person name="Zhang G."/>
            <person name="Qian W."/>
            <person name="Fan W."/>
        </authorList>
    </citation>
    <scope>NUCLEOTIDE SEQUENCE [LARGE SCALE GENOMIC DNA]</scope>
    <source>
        <strain evidence="10">SZHN2017</strain>
        <tissue evidence="10">Muscle</tissue>
    </source>
</reference>
<dbReference type="InterPro" id="IPR025714">
    <property type="entry name" value="Methyltranfer_dom"/>
</dbReference>
<dbReference type="EC" id="2.1.1.137" evidence="4"/>
<dbReference type="OMA" id="GNIQGHE"/>
<dbReference type="InterPro" id="IPR029063">
    <property type="entry name" value="SAM-dependent_MTases_sf"/>
</dbReference>
<organism evidence="10 11">
    <name type="scientific">Pomacea canaliculata</name>
    <name type="common">Golden apple snail</name>
    <dbReference type="NCBI Taxonomy" id="400727"/>
    <lineage>
        <taxon>Eukaryota</taxon>
        <taxon>Metazoa</taxon>
        <taxon>Spiralia</taxon>
        <taxon>Lophotrochozoa</taxon>
        <taxon>Mollusca</taxon>
        <taxon>Gastropoda</taxon>
        <taxon>Caenogastropoda</taxon>
        <taxon>Architaenioglossa</taxon>
        <taxon>Ampullarioidea</taxon>
        <taxon>Ampullariidae</taxon>
        <taxon>Pomacea</taxon>
    </lineage>
</organism>
<comment type="catalytic activity">
    <reaction evidence="6">
        <text>arsenic triglutathione + [thioredoxin]-dithiol + S-adenosyl-L-methionine + 2 H2O = methylarsonous acid + [thioredoxin]-disulfide + 3 glutathione + S-adenosyl-L-homocysteine + H(+)</text>
        <dbReference type="Rhea" id="RHEA:69460"/>
        <dbReference type="Rhea" id="RHEA-COMP:10698"/>
        <dbReference type="Rhea" id="RHEA-COMP:10700"/>
        <dbReference type="ChEBI" id="CHEBI:15377"/>
        <dbReference type="ChEBI" id="CHEBI:15378"/>
        <dbReference type="ChEBI" id="CHEBI:17826"/>
        <dbReference type="ChEBI" id="CHEBI:29950"/>
        <dbReference type="ChEBI" id="CHEBI:50058"/>
        <dbReference type="ChEBI" id="CHEBI:57856"/>
        <dbReference type="ChEBI" id="CHEBI:57925"/>
        <dbReference type="ChEBI" id="CHEBI:59789"/>
        <dbReference type="ChEBI" id="CHEBI:183640"/>
        <dbReference type="EC" id="2.1.1.137"/>
    </reaction>
</comment>
<comment type="similarity">
    <text evidence="3">Belongs to the methyltransferase superfamily. Arsenite methyltransferase family.</text>
</comment>
<dbReference type="PANTHER" id="PTHR43675">
    <property type="entry name" value="ARSENITE METHYLTRANSFERASE"/>
    <property type="match status" value="1"/>
</dbReference>
<sequence>MSEHPLTSMVREVYNKHSALCDFVCRVNDEDLTTEQNAIFSQLSEETRKRYYGSGIVIPEQLEGKRVLDIGCGSGSLVFILSKLVGPTGYVVGVDICDGLIEAAKSQIEYHQKAWGLKEPNCEFVIGNAEKLDFEPNSFDIIVSNGIVCLCPDKEAAFNSAYRVLKEGGQFFLSDVYSEVDPPIKYRDHETLWTLGTTGAMRWDTLAEVAGKAGFTSPYLGQVGTVNIVNEEYIKMLENGRFVCAGWRLFKLPKDVKRGASRVTYKGNITGFSDALRWDVDLYFPTGEGVEVDSDLATILSASYLNSSFDFCDIQTNPVTKRNQNPFAYLDKLQAEGRQPAFIYTIE</sequence>